<evidence type="ECO:0000313" key="2">
    <source>
        <dbReference type="Proteomes" id="UP001141806"/>
    </source>
</evidence>
<dbReference type="AlphaFoldDB" id="A0A9Q0K114"/>
<proteinExistence type="predicted"/>
<keyword evidence="2" id="KW-1185">Reference proteome</keyword>
<sequence length="179" mass="19338">MKEVRKRRESEDVFEVVGKRPRTPEAEDQDEEELLLAGFSVKEETLMQVMKVLEEEISCSANPSSSVMFSPSSSFVTINGNEESCGPSFSDSASTVMASIDMGGISISYFMSSTNVDGPLDLPAAAKEEEHGFPEIGKFSVSGVSGVGINGSSCEFEVGESEDEWLARVLNGSPLEFEE</sequence>
<accession>A0A9Q0K114</accession>
<reference evidence="1" key="1">
    <citation type="journal article" date="2023" name="Plant J.">
        <title>The genome of the king protea, Protea cynaroides.</title>
        <authorList>
            <person name="Chang J."/>
            <person name="Duong T.A."/>
            <person name="Schoeman C."/>
            <person name="Ma X."/>
            <person name="Roodt D."/>
            <person name="Barker N."/>
            <person name="Li Z."/>
            <person name="Van de Peer Y."/>
            <person name="Mizrachi E."/>
        </authorList>
    </citation>
    <scope>NUCLEOTIDE SEQUENCE</scope>
    <source>
        <tissue evidence="1">Young leaves</tissue>
    </source>
</reference>
<dbReference type="OrthoDB" id="1934374at2759"/>
<dbReference type="Proteomes" id="UP001141806">
    <property type="component" value="Unassembled WGS sequence"/>
</dbReference>
<evidence type="ECO:0000313" key="1">
    <source>
        <dbReference type="EMBL" id="KAJ4959176.1"/>
    </source>
</evidence>
<comment type="caution">
    <text evidence="1">The sequence shown here is derived from an EMBL/GenBank/DDBJ whole genome shotgun (WGS) entry which is preliminary data.</text>
</comment>
<dbReference type="PANTHER" id="PTHR37265:SF5">
    <property type="entry name" value="OS01G0195300 PROTEIN"/>
    <property type="match status" value="1"/>
</dbReference>
<name>A0A9Q0K114_9MAGN</name>
<protein>
    <submittedName>
        <fullName evidence="1">Uncharacterized protein</fullName>
    </submittedName>
</protein>
<organism evidence="1 2">
    <name type="scientific">Protea cynaroides</name>
    <dbReference type="NCBI Taxonomy" id="273540"/>
    <lineage>
        <taxon>Eukaryota</taxon>
        <taxon>Viridiplantae</taxon>
        <taxon>Streptophyta</taxon>
        <taxon>Embryophyta</taxon>
        <taxon>Tracheophyta</taxon>
        <taxon>Spermatophyta</taxon>
        <taxon>Magnoliopsida</taxon>
        <taxon>Proteales</taxon>
        <taxon>Proteaceae</taxon>
        <taxon>Protea</taxon>
    </lineage>
</organism>
<dbReference type="EMBL" id="JAMYWD010000010">
    <property type="protein sequence ID" value="KAJ4959176.1"/>
    <property type="molecule type" value="Genomic_DNA"/>
</dbReference>
<dbReference type="PANTHER" id="PTHR37265">
    <property type="entry name" value="OS01G0195300 PROTEIN"/>
    <property type="match status" value="1"/>
</dbReference>
<gene>
    <name evidence="1" type="ORF">NE237_026287</name>
</gene>